<dbReference type="InterPro" id="IPR036425">
    <property type="entry name" value="MoaB/Mog-like_dom_sf"/>
</dbReference>
<keyword evidence="4" id="KW-1185">Reference proteome</keyword>
<dbReference type="HAMAP" id="MF_00226_B">
    <property type="entry name" value="CinA_B"/>
    <property type="match status" value="1"/>
</dbReference>
<dbReference type="Pfam" id="PF02464">
    <property type="entry name" value="CinA"/>
    <property type="match status" value="1"/>
</dbReference>
<dbReference type="SMART" id="SM00852">
    <property type="entry name" value="MoCF_biosynth"/>
    <property type="match status" value="1"/>
</dbReference>
<dbReference type="SUPFAM" id="SSF142433">
    <property type="entry name" value="CinA-like"/>
    <property type="match status" value="1"/>
</dbReference>
<dbReference type="Gene3D" id="3.40.980.10">
    <property type="entry name" value="MoaB/Mog-like domain"/>
    <property type="match status" value="1"/>
</dbReference>
<name>A0ABV8RC54_9FLAO</name>
<dbReference type="NCBIfam" id="NF001813">
    <property type="entry name" value="PRK00549.1"/>
    <property type="match status" value="1"/>
</dbReference>
<dbReference type="Gene3D" id="3.90.950.20">
    <property type="entry name" value="CinA-like"/>
    <property type="match status" value="1"/>
</dbReference>
<dbReference type="Pfam" id="PF00994">
    <property type="entry name" value="MoCF_biosynth"/>
    <property type="match status" value="1"/>
</dbReference>
<comment type="caution">
    <text evidence="3">The sequence shown here is derived from an EMBL/GenBank/DDBJ whole genome shotgun (WGS) entry which is preliminary data.</text>
</comment>
<dbReference type="SUPFAM" id="SSF53218">
    <property type="entry name" value="Molybdenum cofactor biosynthesis proteins"/>
    <property type="match status" value="1"/>
</dbReference>
<dbReference type="Proteomes" id="UP001595826">
    <property type="component" value="Unassembled WGS sequence"/>
</dbReference>
<dbReference type="CDD" id="cd00885">
    <property type="entry name" value="cinA"/>
    <property type="match status" value="1"/>
</dbReference>
<organism evidence="3 4">
    <name type="scientific">Polaribacter marinivivus</name>
    <dbReference type="NCBI Taxonomy" id="1524260"/>
    <lineage>
        <taxon>Bacteria</taxon>
        <taxon>Pseudomonadati</taxon>
        <taxon>Bacteroidota</taxon>
        <taxon>Flavobacteriia</taxon>
        <taxon>Flavobacteriales</taxon>
        <taxon>Flavobacteriaceae</taxon>
    </lineage>
</organism>
<dbReference type="Gene3D" id="3.30.70.2860">
    <property type="match status" value="1"/>
</dbReference>
<dbReference type="PANTHER" id="PTHR13939:SF0">
    <property type="entry name" value="NMN AMIDOHYDROLASE-LIKE PROTEIN YFAY"/>
    <property type="match status" value="1"/>
</dbReference>
<evidence type="ECO:0000256" key="1">
    <source>
        <dbReference type="HAMAP-Rule" id="MF_00226"/>
    </source>
</evidence>
<evidence type="ECO:0000259" key="2">
    <source>
        <dbReference type="SMART" id="SM00852"/>
    </source>
</evidence>
<reference evidence="4" key="1">
    <citation type="journal article" date="2019" name="Int. J. Syst. Evol. Microbiol.">
        <title>The Global Catalogue of Microorganisms (GCM) 10K type strain sequencing project: providing services to taxonomists for standard genome sequencing and annotation.</title>
        <authorList>
            <consortium name="The Broad Institute Genomics Platform"/>
            <consortium name="The Broad Institute Genome Sequencing Center for Infectious Disease"/>
            <person name="Wu L."/>
            <person name="Ma J."/>
        </authorList>
    </citation>
    <scope>NUCLEOTIDE SEQUENCE [LARGE SCALE GENOMIC DNA]</scope>
    <source>
        <strain evidence="4">CECT 8655</strain>
    </source>
</reference>
<accession>A0ABV8RC54</accession>
<dbReference type="NCBIfam" id="TIGR00177">
    <property type="entry name" value="molyb_syn"/>
    <property type="match status" value="1"/>
</dbReference>
<dbReference type="InterPro" id="IPR008136">
    <property type="entry name" value="CinA_C"/>
</dbReference>
<gene>
    <name evidence="3" type="ORF">ACFOWD_08775</name>
</gene>
<dbReference type="InterPro" id="IPR001453">
    <property type="entry name" value="MoaB/Mog_dom"/>
</dbReference>
<proteinExistence type="inferred from homology"/>
<evidence type="ECO:0000313" key="3">
    <source>
        <dbReference type="EMBL" id="MFC4268993.1"/>
    </source>
</evidence>
<evidence type="ECO:0000313" key="4">
    <source>
        <dbReference type="Proteomes" id="UP001595826"/>
    </source>
</evidence>
<dbReference type="PANTHER" id="PTHR13939">
    <property type="entry name" value="NICOTINAMIDE-NUCLEOTIDE AMIDOHYDROLASE PNCC"/>
    <property type="match status" value="1"/>
</dbReference>
<dbReference type="EMBL" id="JBHSCY010000002">
    <property type="protein sequence ID" value="MFC4268993.1"/>
    <property type="molecule type" value="Genomic_DNA"/>
</dbReference>
<dbReference type="InterPro" id="IPR008135">
    <property type="entry name" value="Competence-induced_CinA"/>
</dbReference>
<dbReference type="RefSeq" id="WP_377409860.1">
    <property type="nucleotide sequence ID" value="NZ_JBHSCY010000002.1"/>
</dbReference>
<dbReference type="InterPro" id="IPR036653">
    <property type="entry name" value="CinA-like_C"/>
</dbReference>
<dbReference type="NCBIfam" id="TIGR00200">
    <property type="entry name" value="cinA_nterm"/>
    <property type="match status" value="1"/>
</dbReference>
<dbReference type="NCBIfam" id="TIGR00199">
    <property type="entry name" value="PncC_domain"/>
    <property type="match status" value="1"/>
</dbReference>
<dbReference type="InterPro" id="IPR050101">
    <property type="entry name" value="CinA"/>
</dbReference>
<feature type="domain" description="MoaB/Mog" evidence="2">
    <location>
        <begin position="4"/>
        <end position="170"/>
    </location>
</feature>
<sequence length="415" mass="46004">MKAEIITIGDEILIGQIVDTNSQWIGTELNKIGVSVYQISSIQDDKQHILNALQEAQERVDIVIITGGLGPTKDDITKHTIAAYFNDTLELNEDVVHHIKTLFAKYNIPFGELNRLQGMLPTKATVLNNNYGTAPGMWFFENNTVFVSLPGVPNEMKGLMQFEVLPRIQKQFKLPYILHKTIMTYGLGESALAERIEDFEDNLPNFIKLAYLPNYGKVRLRLSAKGDNKQILEKALKEQIEKLYKIIPDIITGVDIDGNIEKTVGELLKEHHKTICTAESLTGGKIASTIVSVPGSSSYYKGSFVTYTKESKMNMLGLSSDLIDQHSVVSEAVAREMALSAKLKLNTDYAIAVTGNAGPTTDNNDKEVGLVYIALASNKGVEVSEFNFGKPRGRVIDKTVNKALELLQKEILKNK</sequence>
<comment type="similarity">
    <text evidence="1">Belongs to the CinA family.</text>
</comment>
<dbReference type="Pfam" id="PF18146">
    <property type="entry name" value="CinA_KH"/>
    <property type="match status" value="1"/>
</dbReference>
<dbReference type="InterPro" id="IPR041424">
    <property type="entry name" value="CinA_KH"/>
</dbReference>
<dbReference type="PIRSF" id="PIRSF006728">
    <property type="entry name" value="CinA"/>
    <property type="match status" value="1"/>
</dbReference>
<protein>
    <recommendedName>
        <fullName evidence="1">CinA-like protein</fullName>
    </recommendedName>
</protein>